<proteinExistence type="inferred from homology"/>
<dbReference type="Pfam" id="PF03224">
    <property type="entry name" value="V-ATPase_H_N"/>
    <property type="match status" value="1"/>
</dbReference>
<comment type="caution">
    <text evidence="6">The sequence shown here is derived from an EMBL/GenBank/DDBJ whole genome shotgun (WGS) entry which is preliminary data.</text>
</comment>
<evidence type="ECO:0000256" key="4">
    <source>
        <dbReference type="ARBA" id="ARBA00023065"/>
    </source>
</evidence>
<evidence type="ECO:0000256" key="3">
    <source>
        <dbReference type="ARBA" id="ARBA00022781"/>
    </source>
</evidence>
<keyword evidence="2" id="KW-0813">Transport</keyword>
<sequence>MLLDELESTYKKTKDFEVLNESFQQDELSRKCPNIEHSISNLLKSQTPCVIRWVLYKKNLDLRFEDSLLNLLDHTDAYIHLKTCQILASLYSDIIPSQRFVDWLKSKLQTPHNYDEVNQLLSFVADILPNRKKSLRIENGELFDRNVVKIDFVKDENWLKILKDFLTICETQYFALKIVWILSFNAFCLNIMLEKKIVSHVIRILKEKQREKLTRLSLSIIRHCLEKDVTFSVCTSHKLLNLCSEPLNDEDMENNRQYIKEKLDAFLKKSTCIDTYLNEMFSGCLEESPYHYSEQFWEANSAKLLENKEEILKAIKKYLNSKNPQYICIASNDLYMFTKMSPNISHLIAEYDIKSDLFDLAKNSDNPDIRFHAIQALASCIFLDWRS</sequence>
<dbReference type="Proteomes" id="UP000003163">
    <property type="component" value="Unassembled WGS sequence"/>
</dbReference>
<dbReference type="InterPro" id="IPR011987">
    <property type="entry name" value="ATPase_V1-cplx_hsu_C"/>
</dbReference>
<evidence type="ECO:0000259" key="5">
    <source>
        <dbReference type="Pfam" id="PF11698"/>
    </source>
</evidence>
<dbReference type="Gene3D" id="1.25.40.150">
    <property type="entry name" value="V-type ATPase, subunit H, C-terminal domain"/>
    <property type="match status" value="1"/>
</dbReference>
<dbReference type="FunCoup" id="J9DAG9">
    <property type="interactions" value="150"/>
</dbReference>
<keyword evidence="3" id="KW-0375">Hydrogen ion transport</keyword>
<keyword evidence="4" id="KW-0406">Ion transport</keyword>
<gene>
    <name evidence="6" type="ORF">EDEG_01272</name>
</gene>
<name>J9DAG9_EDHAE</name>
<evidence type="ECO:0000256" key="2">
    <source>
        <dbReference type="ARBA" id="ARBA00022448"/>
    </source>
</evidence>
<dbReference type="Pfam" id="PF11698">
    <property type="entry name" value="V-ATPase_H_C"/>
    <property type="match status" value="1"/>
</dbReference>
<dbReference type="PANTHER" id="PTHR10698">
    <property type="entry name" value="V-TYPE PROTON ATPASE SUBUNIT H"/>
    <property type="match status" value="1"/>
</dbReference>
<dbReference type="GO" id="GO:0000221">
    <property type="term" value="C:vacuolar proton-transporting V-type ATPase, V1 domain"/>
    <property type="evidence" value="ECO:0007669"/>
    <property type="project" value="InterPro"/>
</dbReference>
<dbReference type="OMA" id="KHEALAI"/>
<dbReference type="AlphaFoldDB" id="J9DAG9"/>
<feature type="domain" description="ATPase V1 complex subunit H C-terminal" evidence="5">
    <location>
        <begin position="270"/>
        <end position="385"/>
    </location>
</feature>
<dbReference type="GO" id="GO:0046961">
    <property type="term" value="F:proton-transporting ATPase activity, rotational mechanism"/>
    <property type="evidence" value="ECO:0007669"/>
    <property type="project" value="InterPro"/>
</dbReference>
<dbReference type="InterPro" id="IPR011989">
    <property type="entry name" value="ARM-like"/>
</dbReference>
<dbReference type="SUPFAM" id="SSF48371">
    <property type="entry name" value="ARM repeat"/>
    <property type="match status" value="1"/>
</dbReference>
<dbReference type="VEuPathDB" id="MicrosporidiaDB:EDEG_01272"/>
<dbReference type="OrthoDB" id="10263554at2759"/>
<dbReference type="InParanoid" id="J9DAG9"/>
<dbReference type="InterPro" id="IPR016024">
    <property type="entry name" value="ARM-type_fold"/>
</dbReference>
<evidence type="ECO:0000313" key="6">
    <source>
        <dbReference type="EMBL" id="EJW04504.1"/>
    </source>
</evidence>
<organism evidence="6 7">
    <name type="scientific">Edhazardia aedis (strain USNM 41457)</name>
    <name type="common">Microsporidian parasite</name>
    <dbReference type="NCBI Taxonomy" id="1003232"/>
    <lineage>
        <taxon>Eukaryota</taxon>
        <taxon>Fungi</taxon>
        <taxon>Fungi incertae sedis</taxon>
        <taxon>Microsporidia</taxon>
        <taxon>Edhazardia</taxon>
    </lineage>
</organism>
<dbReference type="PANTHER" id="PTHR10698:SF0">
    <property type="entry name" value="V-TYPE PROTON ATPASE SUBUNIT H"/>
    <property type="match status" value="1"/>
</dbReference>
<keyword evidence="7" id="KW-1185">Reference proteome</keyword>
<evidence type="ECO:0000256" key="1">
    <source>
        <dbReference type="ARBA" id="ARBA00008613"/>
    </source>
</evidence>
<accession>J9DAG9</accession>
<dbReference type="EMBL" id="AFBI03000017">
    <property type="protein sequence ID" value="EJW04504.1"/>
    <property type="molecule type" value="Genomic_DNA"/>
</dbReference>
<evidence type="ECO:0000313" key="7">
    <source>
        <dbReference type="Proteomes" id="UP000003163"/>
    </source>
</evidence>
<dbReference type="InterPro" id="IPR038497">
    <property type="entry name" value="ATPase_V1-cplx_hsu_C_sf"/>
</dbReference>
<protein>
    <recommendedName>
        <fullName evidence="5">ATPase V1 complex subunit H C-terminal domain-containing protein</fullName>
    </recommendedName>
</protein>
<dbReference type="Gene3D" id="1.25.10.10">
    <property type="entry name" value="Leucine-rich Repeat Variant"/>
    <property type="match status" value="1"/>
</dbReference>
<comment type="similarity">
    <text evidence="1">Belongs to the V-ATPase H subunit family.</text>
</comment>
<reference evidence="6 7" key="1">
    <citation type="submission" date="2011-08" db="EMBL/GenBank/DDBJ databases">
        <authorList>
            <person name="Liu Z.J."/>
            <person name="Shi F.L."/>
            <person name="Lu J.Q."/>
            <person name="Li M."/>
            <person name="Wang Z.L."/>
        </authorList>
    </citation>
    <scope>NUCLEOTIDE SEQUENCE [LARGE SCALE GENOMIC DNA]</scope>
    <source>
        <strain evidence="6 7">USNM 41457</strain>
    </source>
</reference>
<dbReference type="STRING" id="1003232.J9DAG9"/>
<dbReference type="HOGENOM" id="CLU_713772_0_0_1"/>
<reference evidence="7" key="2">
    <citation type="submission" date="2015-07" db="EMBL/GenBank/DDBJ databases">
        <title>Contrasting host-pathogen interactions and genome evolution in two generalist and specialist microsporidian pathogens of mosquitoes.</title>
        <authorList>
            <consortium name="The Broad Institute Genomics Platform"/>
            <consortium name="The Broad Institute Genome Sequencing Center for Infectious Disease"/>
            <person name="Cuomo C.A."/>
            <person name="Sanscrainte N.D."/>
            <person name="Goldberg J.M."/>
            <person name="Heiman D."/>
            <person name="Young S."/>
            <person name="Zeng Q."/>
            <person name="Becnel J.J."/>
            <person name="Birren B.W."/>
        </authorList>
    </citation>
    <scope>NUCLEOTIDE SEQUENCE [LARGE SCALE GENOMIC DNA]</scope>
    <source>
        <strain evidence="7">USNM 41457</strain>
    </source>
</reference>
<dbReference type="InterPro" id="IPR004908">
    <property type="entry name" value="ATPase_V1-cplx_hsu"/>
</dbReference>